<dbReference type="GO" id="GO:0008168">
    <property type="term" value="F:methyltransferase activity"/>
    <property type="evidence" value="ECO:0007669"/>
    <property type="project" value="UniProtKB-KW"/>
</dbReference>
<protein>
    <submittedName>
        <fullName evidence="2">Ubiquinone/menaquinone biosynthesis C-methylase UbiE</fullName>
    </submittedName>
</protein>
<evidence type="ECO:0000259" key="1">
    <source>
        <dbReference type="Pfam" id="PF13847"/>
    </source>
</evidence>
<dbReference type="Pfam" id="PF13847">
    <property type="entry name" value="Methyltransf_31"/>
    <property type="match status" value="1"/>
</dbReference>
<evidence type="ECO:0000313" key="3">
    <source>
        <dbReference type="Proteomes" id="UP000539265"/>
    </source>
</evidence>
<keyword evidence="2" id="KW-0830">Ubiquinone</keyword>
<evidence type="ECO:0000313" key="2">
    <source>
        <dbReference type="EMBL" id="MBB3054643.1"/>
    </source>
</evidence>
<gene>
    <name evidence="2" type="ORF">FHS11_001053</name>
</gene>
<organism evidence="2 3">
    <name type="scientific">Mucilaginibacter gotjawali</name>
    <dbReference type="NCBI Taxonomy" id="1550579"/>
    <lineage>
        <taxon>Bacteria</taxon>
        <taxon>Pseudomonadati</taxon>
        <taxon>Bacteroidota</taxon>
        <taxon>Sphingobacteriia</taxon>
        <taxon>Sphingobacteriales</taxon>
        <taxon>Sphingobacteriaceae</taxon>
        <taxon>Mucilaginibacter</taxon>
    </lineage>
</organism>
<dbReference type="RefSeq" id="WP_096356598.1">
    <property type="nucleotide sequence ID" value="NZ_AP017313.1"/>
</dbReference>
<dbReference type="EMBL" id="JACHWX010000002">
    <property type="protein sequence ID" value="MBB3054643.1"/>
    <property type="molecule type" value="Genomic_DNA"/>
</dbReference>
<dbReference type="PANTHER" id="PTHR43861">
    <property type="entry name" value="TRANS-ACONITATE 2-METHYLTRANSFERASE-RELATED"/>
    <property type="match status" value="1"/>
</dbReference>
<dbReference type="CDD" id="cd02440">
    <property type="entry name" value="AdoMet_MTases"/>
    <property type="match status" value="1"/>
</dbReference>
<accession>A0A839SBK3</accession>
<dbReference type="GO" id="GO:0032259">
    <property type="term" value="P:methylation"/>
    <property type="evidence" value="ECO:0007669"/>
    <property type="project" value="UniProtKB-KW"/>
</dbReference>
<dbReference type="InterPro" id="IPR029063">
    <property type="entry name" value="SAM-dependent_MTases_sf"/>
</dbReference>
<keyword evidence="3" id="KW-1185">Reference proteome</keyword>
<sequence>MITAGNDMETTLDETNTSTFEDLYISVRKKERRIVSDGELMFLPDVDASHVHYNEWLIRKRSSMRLTAYLQKKKRTLKILEIGCGNGWLASRISAIPHTTVIGLDINEPEINQAKRVFKKDNLDFLTGTFTPELFAAEKFDIILFAASIQYFTSLNDVVQQALCCLTEHGEIHIVDSHFYEPSEVKNAAARCIDYYTNLGFPEMAGHYFHHSTADLLPFNCTMLINPGSLMNRISKKEPFYWIMIKN</sequence>
<proteinExistence type="predicted"/>
<dbReference type="AlphaFoldDB" id="A0A839SBK3"/>
<comment type="caution">
    <text evidence="2">The sequence shown here is derived from an EMBL/GenBank/DDBJ whole genome shotgun (WGS) entry which is preliminary data.</text>
</comment>
<name>A0A839SBK3_9SPHI</name>
<dbReference type="SUPFAM" id="SSF53335">
    <property type="entry name" value="S-adenosyl-L-methionine-dependent methyltransferases"/>
    <property type="match status" value="1"/>
</dbReference>
<reference evidence="2" key="1">
    <citation type="submission" date="2020-08" db="EMBL/GenBank/DDBJ databases">
        <title>Genomic Encyclopedia of Type Strains, Phase III (KMG-III): the genomes of soil and plant-associated and newly described type strains.</title>
        <authorList>
            <person name="Whitman W."/>
        </authorList>
    </citation>
    <scope>NUCLEOTIDE SEQUENCE [LARGE SCALE GENOMIC DNA]</scope>
    <source>
        <strain evidence="2">CECT 8628</strain>
    </source>
</reference>
<dbReference type="Gene3D" id="3.40.50.150">
    <property type="entry name" value="Vaccinia Virus protein VP39"/>
    <property type="match status" value="1"/>
</dbReference>
<dbReference type="OrthoDB" id="9800454at2"/>
<feature type="domain" description="Methyltransferase" evidence="1">
    <location>
        <begin position="74"/>
        <end position="178"/>
    </location>
</feature>
<dbReference type="InterPro" id="IPR025714">
    <property type="entry name" value="Methyltranfer_dom"/>
</dbReference>
<dbReference type="Proteomes" id="UP000539265">
    <property type="component" value="Unassembled WGS sequence"/>
</dbReference>